<dbReference type="GO" id="GO:0016020">
    <property type="term" value="C:membrane"/>
    <property type="evidence" value="ECO:0007669"/>
    <property type="project" value="TreeGrafter"/>
</dbReference>
<protein>
    <recommendedName>
        <fullName evidence="1">Glycosyl transferase family 1 domain-containing protein</fullName>
    </recommendedName>
</protein>
<dbReference type="GO" id="GO:0004377">
    <property type="term" value="F:GDP-Man:Man(3)GlcNAc(2)-PP-Dol alpha-1,2-mannosyltransferase activity"/>
    <property type="evidence" value="ECO:0007669"/>
    <property type="project" value="InterPro"/>
</dbReference>
<dbReference type="CDD" id="cd03801">
    <property type="entry name" value="GT4_PimA-like"/>
    <property type="match status" value="1"/>
</dbReference>
<dbReference type="Proteomes" id="UP000034601">
    <property type="component" value="Unassembled WGS sequence"/>
</dbReference>
<dbReference type="InterPro" id="IPR001296">
    <property type="entry name" value="Glyco_trans_1"/>
</dbReference>
<dbReference type="GO" id="GO:0006487">
    <property type="term" value="P:protein N-linked glycosylation"/>
    <property type="evidence" value="ECO:0007669"/>
    <property type="project" value="TreeGrafter"/>
</dbReference>
<name>A0A0G0WE50_9BACT</name>
<dbReference type="PANTHER" id="PTHR45919:SF1">
    <property type="entry name" value="GDP-MAN:MAN(3)GLCNAC(2)-PP-DOL ALPHA-1,2-MANNOSYLTRANSFERASE"/>
    <property type="match status" value="1"/>
</dbReference>
<reference evidence="2 3" key="1">
    <citation type="journal article" date="2015" name="Nature">
        <title>rRNA introns, odd ribosomes, and small enigmatic genomes across a large radiation of phyla.</title>
        <authorList>
            <person name="Brown C.T."/>
            <person name="Hug L.A."/>
            <person name="Thomas B.C."/>
            <person name="Sharon I."/>
            <person name="Castelle C.J."/>
            <person name="Singh A."/>
            <person name="Wilkins M.J."/>
            <person name="Williams K.H."/>
            <person name="Banfield J.F."/>
        </authorList>
    </citation>
    <scope>NUCLEOTIDE SEQUENCE [LARGE SCALE GENOMIC DNA]</scope>
</reference>
<gene>
    <name evidence="2" type="ORF">UU29_C0011G0007</name>
</gene>
<feature type="domain" description="Glycosyl transferase family 1" evidence="1">
    <location>
        <begin position="167"/>
        <end position="336"/>
    </location>
</feature>
<accession>A0A0G0WE50</accession>
<dbReference type="SUPFAM" id="SSF53756">
    <property type="entry name" value="UDP-Glycosyltransferase/glycogen phosphorylase"/>
    <property type="match status" value="1"/>
</dbReference>
<dbReference type="Gene3D" id="3.40.50.2000">
    <property type="entry name" value="Glycogen Phosphorylase B"/>
    <property type="match status" value="1"/>
</dbReference>
<evidence type="ECO:0000313" key="3">
    <source>
        <dbReference type="Proteomes" id="UP000034601"/>
    </source>
</evidence>
<proteinExistence type="predicted"/>
<comment type="caution">
    <text evidence="2">The sequence shown here is derived from an EMBL/GenBank/DDBJ whole genome shotgun (WGS) entry which is preliminary data.</text>
</comment>
<organism evidence="2 3">
    <name type="scientific">Candidatus Daviesbacteria bacterium GW2011_GWA2_40_9</name>
    <dbReference type="NCBI Taxonomy" id="1618424"/>
    <lineage>
        <taxon>Bacteria</taxon>
        <taxon>Candidatus Daviesiibacteriota</taxon>
    </lineage>
</organism>
<dbReference type="InterPro" id="IPR038013">
    <property type="entry name" value="ALG11"/>
</dbReference>
<dbReference type="AlphaFoldDB" id="A0A0G0WE50"/>
<dbReference type="Pfam" id="PF00534">
    <property type="entry name" value="Glycos_transf_1"/>
    <property type="match status" value="1"/>
</dbReference>
<dbReference type="PANTHER" id="PTHR45919">
    <property type="entry name" value="GDP-MAN:MAN(3)GLCNAC(2)-PP-DOL ALPHA-1,2-MANNOSYLTRANSFERASE"/>
    <property type="match status" value="1"/>
</dbReference>
<evidence type="ECO:0000259" key="1">
    <source>
        <dbReference type="Pfam" id="PF00534"/>
    </source>
</evidence>
<sequence>MKIALYTPYLDSFGGGERYILTIAQTLLSDHRVDLLLDKHLQSLNYEKLITDLSKRLNLNLSNLHLVPAPVGQGSNFFKRLLYLRNYNYLFYLTDGSIFYSTAKNNIIHFQVPFQNLTPKNIWQKIKIKSWDLAIYNSQFTRGYVEPQLGLKGQVIYPPVDISSIKSLKKKKYILSVGRFTSFTRSKKHQEMIEAFADIFKKGQIKGWSLHLAGSVEGDSSYVRQLQDQARGLPVFFYPDLPFDNLMELYGHSSIYWHAAGFGETDPAKMEHFGITTVEAMAAGCVPVVISHGGQVEIVEDGKSGFLWNNLEQLQQQTLKLIKDPKLMLNLSQQAQLRSKAFSKENFTSSIKEII</sequence>
<dbReference type="EMBL" id="LCAB01000011">
    <property type="protein sequence ID" value="KKR82560.1"/>
    <property type="molecule type" value="Genomic_DNA"/>
</dbReference>
<evidence type="ECO:0000313" key="2">
    <source>
        <dbReference type="EMBL" id="KKR82560.1"/>
    </source>
</evidence>